<dbReference type="AlphaFoldDB" id="G2KP22"/>
<protein>
    <submittedName>
        <fullName evidence="1">Uncharacterized protein</fullName>
    </submittedName>
</protein>
<sequence length="59" mass="6556">MATHAELAARLLRDAAFFFRTVAEQNPVLKDQMEENATVFEQVANMVEADPLGHLPDGE</sequence>
<organism evidence="1 2">
    <name type="scientific">Micavibrio aeruginosavorus (strain ARL-13)</name>
    <dbReference type="NCBI Taxonomy" id="856793"/>
    <lineage>
        <taxon>Bacteria</taxon>
        <taxon>Pseudomonadati</taxon>
        <taxon>Bdellovibrionota</taxon>
        <taxon>Bdellovibrionia</taxon>
        <taxon>Bdellovibrionales</taxon>
        <taxon>Pseudobdellovibrionaceae</taxon>
        <taxon>Micavibrio</taxon>
    </lineage>
</organism>
<proteinExistence type="predicted"/>
<dbReference type="EMBL" id="CP002382">
    <property type="protein sequence ID" value="AEP08530.1"/>
    <property type="molecule type" value="Genomic_DNA"/>
</dbReference>
<evidence type="ECO:0000313" key="1">
    <source>
        <dbReference type="EMBL" id="AEP08530.1"/>
    </source>
</evidence>
<name>G2KP22_MICAA</name>
<gene>
    <name evidence="1" type="ordered locus">MICA_184</name>
</gene>
<dbReference type="eggNOG" id="ENOG5033JV6">
    <property type="taxonomic scope" value="Bacteria"/>
</dbReference>
<keyword evidence="2" id="KW-1185">Reference proteome</keyword>
<reference evidence="1 2" key="1">
    <citation type="journal article" date="2011" name="BMC Genomics">
        <title>Genomic insights into an obligate epibiotic bacterial predator: Micavibrio aeruginosavorus ARL-13.</title>
        <authorList>
            <person name="Wang Z."/>
            <person name="Kadouri D."/>
            <person name="Wu M."/>
        </authorList>
    </citation>
    <scope>NUCLEOTIDE SEQUENCE [LARGE SCALE GENOMIC DNA]</scope>
    <source>
        <strain evidence="1 2">ARL-13</strain>
    </source>
</reference>
<evidence type="ECO:0000313" key="2">
    <source>
        <dbReference type="Proteomes" id="UP000009286"/>
    </source>
</evidence>
<dbReference type="OrthoDB" id="8451542at2"/>
<dbReference type="RefSeq" id="WP_014101753.1">
    <property type="nucleotide sequence ID" value="NC_016026.1"/>
</dbReference>
<dbReference type="KEGG" id="mai:MICA_184"/>
<dbReference type="HOGENOM" id="CLU_2955318_0_0_5"/>
<dbReference type="Proteomes" id="UP000009286">
    <property type="component" value="Chromosome"/>
</dbReference>
<accession>G2KP22</accession>